<comment type="similarity">
    <text evidence="6">Belongs to the arabinose isomerase family.</text>
</comment>
<feature type="domain" description="L-arabinose isomerase C-terminal" evidence="8">
    <location>
        <begin position="320"/>
        <end position="463"/>
    </location>
</feature>
<dbReference type="GO" id="GO:0005829">
    <property type="term" value="C:cytosol"/>
    <property type="evidence" value="ECO:0007669"/>
    <property type="project" value="TreeGrafter"/>
</dbReference>
<comment type="cofactor">
    <cofactor evidence="6">
        <name>Mn(2+)</name>
        <dbReference type="ChEBI" id="CHEBI:29035"/>
    </cofactor>
    <text evidence="6">Binds 1 Mn(2+) ion per subunit.</text>
</comment>
<keyword evidence="1 6" id="KW-0479">Metal-binding</keyword>
<dbReference type="Gene3D" id="3.40.50.10940">
    <property type="match status" value="1"/>
</dbReference>
<dbReference type="InterPro" id="IPR009015">
    <property type="entry name" value="Fucose_isomerase_N/cen_sf"/>
</dbReference>
<dbReference type="InterPro" id="IPR038583">
    <property type="entry name" value="AraA_N_sf"/>
</dbReference>
<feature type="domain" description="L-arabinose isomerase N-terminal" evidence="7">
    <location>
        <begin position="2"/>
        <end position="164"/>
    </location>
</feature>
<evidence type="ECO:0000256" key="3">
    <source>
        <dbReference type="ARBA" id="ARBA00023211"/>
    </source>
</evidence>
<keyword evidence="11" id="KW-1185">Reference proteome</keyword>
<dbReference type="PIRSF" id="PIRSF001478">
    <property type="entry name" value="L-ara_isomerase"/>
    <property type="match status" value="1"/>
</dbReference>
<proteinExistence type="inferred from homology"/>
<dbReference type="NCBIfam" id="NF002795">
    <property type="entry name" value="PRK02929.1"/>
    <property type="match status" value="1"/>
</dbReference>
<keyword evidence="2 6" id="KW-0054">Arabinose catabolism</keyword>
<keyword evidence="3 6" id="KW-0464">Manganese</keyword>
<protein>
    <recommendedName>
        <fullName evidence="6">L-arabinose isomerase</fullName>
        <ecNumber evidence="6">5.3.1.4</ecNumber>
    </recommendedName>
</protein>
<dbReference type="GO" id="GO:0030145">
    <property type="term" value="F:manganese ion binding"/>
    <property type="evidence" value="ECO:0007669"/>
    <property type="project" value="UniProtKB-UniRule"/>
</dbReference>
<dbReference type="Pfam" id="PF02610">
    <property type="entry name" value="AraA_N"/>
    <property type="match status" value="1"/>
</dbReference>
<reference evidence="10" key="1">
    <citation type="submission" date="2019-05" db="EMBL/GenBank/DDBJ databases">
        <title>Isolation, diversity and antifungal activity of Actinobacteria from wheat.</title>
        <authorList>
            <person name="Yu B."/>
        </authorList>
    </citation>
    <scope>NUCLEOTIDE SEQUENCE [LARGE SCALE GENOMIC DNA]</scope>
    <source>
        <strain evidence="10">NEAU-HEGS1-5</strain>
    </source>
</reference>
<evidence type="ECO:0000313" key="11">
    <source>
        <dbReference type="Proteomes" id="UP000309033"/>
    </source>
</evidence>
<comment type="pathway">
    <text evidence="6">Carbohydrate degradation; L-arabinose degradation via L-ribulose; D-xylulose 5-phosphate from L-arabinose (bacterial route): step 1/3.</text>
</comment>
<feature type="binding site" evidence="6">
    <location>
        <position position="342"/>
    </location>
    <ligand>
        <name>Mn(2+)</name>
        <dbReference type="ChEBI" id="CHEBI:29035"/>
    </ligand>
</feature>
<comment type="caution">
    <text evidence="10">The sequence shown here is derived from an EMBL/GenBank/DDBJ whole genome shotgun (WGS) entry which is preliminary data.</text>
</comment>
<dbReference type="InterPro" id="IPR055390">
    <property type="entry name" value="AraA_central"/>
</dbReference>
<dbReference type="Proteomes" id="UP000309033">
    <property type="component" value="Unassembled WGS sequence"/>
</dbReference>
<dbReference type="PANTHER" id="PTHR38464:SF1">
    <property type="entry name" value="L-ARABINOSE ISOMERASE"/>
    <property type="match status" value="1"/>
</dbReference>
<dbReference type="HAMAP" id="MF_00519">
    <property type="entry name" value="Arabinose_Isome"/>
    <property type="match status" value="1"/>
</dbReference>
<dbReference type="GO" id="GO:0008733">
    <property type="term" value="F:L-arabinose isomerase activity"/>
    <property type="evidence" value="ECO:0007669"/>
    <property type="project" value="UniProtKB-UniRule"/>
</dbReference>
<feature type="binding site" evidence="6">
    <location>
        <position position="298"/>
    </location>
    <ligand>
        <name>Mn(2+)</name>
        <dbReference type="ChEBI" id="CHEBI:29035"/>
    </ligand>
</feature>
<name>A0A5R8YMD2_9ACTN</name>
<organism evidence="10 11">
    <name type="scientific">Microbispora triticiradicis</name>
    <dbReference type="NCBI Taxonomy" id="2200763"/>
    <lineage>
        <taxon>Bacteria</taxon>
        <taxon>Bacillati</taxon>
        <taxon>Actinomycetota</taxon>
        <taxon>Actinomycetes</taxon>
        <taxon>Streptosporangiales</taxon>
        <taxon>Streptosporangiaceae</taxon>
        <taxon>Microbispora</taxon>
    </lineage>
</organism>
<dbReference type="AlphaFoldDB" id="A0A5R8YMD2"/>
<evidence type="ECO:0000259" key="7">
    <source>
        <dbReference type="Pfam" id="PF02610"/>
    </source>
</evidence>
<dbReference type="Pfam" id="PF11762">
    <property type="entry name" value="Arabinose_Iso_C"/>
    <property type="match status" value="1"/>
</dbReference>
<dbReference type="InterPro" id="IPR055389">
    <property type="entry name" value="AraA_N"/>
</dbReference>
<dbReference type="PANTHER" id="PTHR38464">
    <property type="entry name" value="L-ARABINOSE ISOMERASE"/>
    <property type="match status" value="1"/>
</dbReference>
<evidence type="ECO:0000256" key="1">
    <source>
        <dbReference type="ARBA" id="ARBA00022723"/>
    </source>
</evidence>
<dbReference type="EC" id="5.3.1.4" evidence="6"/>
<dbReference type="InterPro" id="IPR024664">
    <property type="entry name" value="Ara_Isoase_C"/>
</dbReference>
<dbReference type="OrthoDB" id="9765600at2"/>
<comment type="catalytic activity">
    <reaction evidence="6">
        <text>beta-L-arabinopyranose = L-ribulose</text>
        <dbReference type="Rhea" id="RHEA:14821"/>
        <dbReference type="ChEBI" id="CHEBI:16880"/>
        <dbReference type="ChEBI" id="CHEBI:40886"/>
        <dbReference type="EC" id="5.3.1.4"/>
    </reaction>
</comment>
<feature type="binding site" evidence="6">
    <location>
        <position position="325"/>
    </location>
    <ligand>
        <name>Mn(2+)</name>
        <dbReference type="ChEBI" id="CHEBI:29035"/>
    </ligand>
</feature>
<dbReference type="EMBL" id="VANP01000013">
    <property type="protein sequence ID" value="TLP54631.1"/>
    <property type="molecule type" value="Genomic_DNA"/>
</dbReference>
<dbReference type="Pfam" id="PF24856">
    <property type="entry name" value="AraA_central"/>
    <property type="match status" value="1"/>
</dbReference>
<evidence type="ECO:0000259" key="9">
    <source>
        <dbReference type="Pfam" id="PF24856"/>
    </source>
</evidence>
<gene>
    <name evidence="6 10" type="primary">araA</name>
    <name evidence="10" type="ORF">FED44_28240</name>
</gene>
<evidence type="ECO:0000259" key="8">
    <source>
        <dbReference type="Pfam" id="PF11762"/>
    </source>
</evidence>
<sequence>MRFWFLTGSQGLYGEDTLRQVAEQSQRIAEILGEGLPFELEWRPVLTDAAAIRRVCLEANADDECIGLIAWMHTFSPAKMWIAGLDALRKPLLHLHTQANVELPWSSIDMDFMNLNQAAHGDREFGYIQSRLGVPRKTVAGHVSDPAVVARIGTWARAAAGRAEVGSLRLARFGDNMRDVAVTEGDKVEAQLRFGVSVNTYGVNELVEAVDAAADADVSALVKEYDDLYRMAPELRVGGDRHESLRYAARIELGLRQFLEGGGFKAFTTNFEDLGGLRQLPGLAVQRLMADGYGFGGEGDWKTSVLLRTLKVMSAGLPGGTSFMEDYTYHLTPGEEVILGAHMLEVCPTIASDTPSCQIHPLSIGGREDPVRLVFDAAPGPAVVVGLSDMGERFRLVANEIDVVAPPEPLPALPVARAVWRPRPDLRTSAESWITAGAPHHTVLSSALGAEELTDFADMLGVELLVIDEATTPRQFAKELRWNQAYYRLAQGF</sequence>
<evidence type="ECO:0000256" key="5">
    <source>
        <dbReference type="ARBA" id="ARBA00023277"/>
    </source>
</evidence>
<keyword evidence="5 6" id="KW-0119">Carbohydrate metabolism</keyword>
<evidence type="ECO:0000256" key="6">
    <source>
        <dbReference type="HAMAP-Rule" id="MF_00519"/>
    </source>
</evidence>
<dbReference type="CDD" id="cd03557">
    <property type="entry name" value="L-arabinose_isomerase"/>
    <property type="match status" value="1"/>
</dbReference>
<feature type="domain" description="L-arabinose isomerase central" evidence="9">
    <location>
        <begin position="169"/>
        <end position="316"/>
    </location>
</feature>
<comment type="function">
    <text evidence="6">Catalyzes the conversion of L-arabinose to L-ribulose.</text>
</comment>
<evidence type="ECO:0000313" key="10">
    <source>
        <dbReference type="EMBL" id="TLP54631.1"/>
    </source>
</evidence>
<feature type="binding site" evidence="6">
    <location>
        <position position="441"/>
    </location>
    <ligand>
        <name>Mn(2+)</name>
        <dbReference type="ChEBI" id="CHEBI:29035"/>
    </ligand>
</feature>
<dbReference type="GO" id="GO:0019569">
    <property type="term" value="P:L-arabinose catabolic process to D-xylulose 5-phosphate"/>
    <property type="evidence" value="ECO:0007669"/>
    <property type="project" value="UniProtKB-UniRule"/>
</dbReference>
<dbReference type="UniPathway" id="UPA00145">
    <property type="reaction ID" value="UER00565"/>
</dbReference>
<dbReference type="SUPFAM" id="SSF53743">
    <property type="entry name" value="FucI/AraA N-terminal and middle domains"/>
    <property type="match status" value="1"/>
</dbReference>
<dbReference type="InterPro" id="IPR003762">
    <property type="entry name" value="Lara_isomerase"/>
</dbReference>
<dbReference type="InterPro" id="IPR004216">
    <property type="entry name" value="Fuc/Ara_isomerase_C"/>
</dbReference>
<dbReference type="SUPFAM" id="SSF50443">
    <property type="entry name" value="FucI/AraA C-terminal domain-like"/>
    <property type="match status" value="1"/>
</dbReference>
<evidence type="ECO:0000256" key="2">
    <source>
        <dbReference type="ARBA" id="ARBA00022935"/>
    </source>
</evidence>
<keyword evidence="4 6" id="KW-0413">Isomerase</keyword>
<accession>A0A5R8YMD2</accession>
<evidence type="ECO:0000256" key="4">
    <source>
        <dbReference type="ARBA" id="ARBA00023235"/>
    </source>
</evidence>